<evidence type="ECO:0000256" key="7">
    <source>
        <dbReference type="PROSITE-ProRule" id="PRU10141"/>
    </source>
</evidence>
<feature type="binding site" evidence="7">
    <location>
        <position position="41"/>
    </location>
    <ligand>
        <name>ATP</name>
        <dbReference type="ChEBI" id="CHEBI:30616"/>
    </ligand>
</feature>
<keyword evidence="6 7" id="KW-0067">ATP-binding</keyword>
<reference evidence="11" key="1">
    <citation type="submission" date="2021-02" db="EMBL/GenBank/DDBJ databases">
        <title>Natrosporangium hydrolyticum gen. nov., sp. nov, a haloalkaliphilic actinobacterium from a soda solonchak soil.</title>
        <authorList>
            <person name="Sorokin D.Y."/>
            <person name="Khijniak T.V."/>
            <person name="Zakharycheva A.P."/>
            <person name="Boueva O.V."/>
            <person name="Ariskina E.V."/>
            <person name="Hahnke R.L."/>
            <person name="Bunk B."/>
            <person name="Sproer C."/>
            <person name="Schumann P."/>
            <person name="Evtushenko L.I."/>
            <person name="Kublanov I.V."/>
        </authorList>
    </citation>
    <scope>NUCLEOTIDE SEQUENCE</scope>
    <source>
        <strain evidence="11">DSM 106523</strain>
    </source>
</reference>
<keyword evidence="4 7" id="KW-0547">Nucleotide-binding</keyword>
<dbReference type="PROSITE" id="PS00108">
    <property type="entry name" value="PROTEIN_KINASE_ST"/>
    <property type="match status" value="1"/>
</dbReference>
<feature type="compositionally biased region" description="Low complexity" evidence="8">
    <location>
        <begin position="262"/>
        <end position="278"/>
    </location>
</feature>
<feature type="transmembrane region" description="Helical" evidence="9">
    <location>
        <begin position="436"/>
        <end position="461"/>
    </location>
</feature>
<feature type="compositionally biased region" description="Low complexity" evidence="8">
    <location>
        <begin position="328"/>
        <end position="357"/>
    </location>
</feature>
<keyword evidence="9" id="KW-0472">Membrane</keyword>
<evidence type="ECO:0000256" key="8">
    <source>
        <dbReference type="SAM" id="MobiDB-lite"/>
    </source>
</evidence>
<evidence type="ECO:0000256" key="4">
    <source>
        <dbReference type="ARBA" id="ARBA00022741"/>
    </source>
</evidence>
<dbReference type="EC" id="2.7.11.1" evidence="1"/>
<dbReference type="InterPro" id="IPR000719">
    <property type="entry name" value="Prot_kinase_dom"/>
</dbReference>
<evidence type="ECO:0000256" key="6">
    <source>
        <dbReference type="ARBA" id="ARBA00022840"/>
    </source>
</evidence>
<dbReference type="FunFam" id="1.10.510.10:FF:000021">
    <property type="entry name" value="Serine/threonine protein kinase"/>
    <property type="match status" value="1"/>
</dbReference>
<evidence type="ECO:0000256" key="9">
    <source>
        <dbReference type="SAM" id="Phobius"/>
    </source>
</evidence>
<dbReference type="SUPFAM" id="SSF56112">
    <property type="entry name" value="Protein kinase-like (PK-like)"/>
    <property type="match status" value="1"/>
</dbReference>
<feature type="compositionally biased region" description="Pro residues" evidence="8">
    <location>
        <begin position="372"/>
        <end position="382"/>
    </location>
</feature>
<accession>A0A895YLN9</accession>
<feature type="transmembrane region" description="Helical" evidence="9">
    <location>
        <begin position="473"/>
        <end position="492"/>
    </location>
</feature>
<keyword evidence="5 11" id="KW-0418">Kinase</keyword>
<organism evidence="11 12">
    <name type="scientific">Natronosporangium hydrolyticum</name>
    <dbReference type="NCBI Taxonomy" id="2811111"/>
    <lineage>
        <taxon>Bacteria</taxon>
        <taxon>Bacillati</taxon>
        <taxon>Actinomycetota</taxon>
        <taxon>Actinomycetes</taxon>
        <taxon>Micromonosporales</taxon>
        <taxon>Micromonosporaceae</taxon>
        <taxon>Natronosporangium</taxon>
    </lineage>
</organism>
<keyword evidence="2 11" id="KW-0723">Serine/threonine-protein kinase</keyword>
<dbReference type="Proteomes" id="UP000662857">
    <property type="component" value="Chromosome"/>
</dbReference>
<dbReference type="Gene3D" id="3.30.200.20">
    <property type="entry name" value="Phosphorylase Kinase, domain 1"/>
    <property type="match status" value="1"/>
</dbReference>
<protein>
    <recommendedName>
        <fullName evidence="1">non-specific serine/threonine protein kinase</fullName>
        <ecNumber evidence="1">2.7.11.1</ecNumber>
    </recommendedName>
</protein>
<evidence type="ECO:0000256" key="2">
    <source>
        <dbReference type="ARBA" id="ARBA00022527"/>
    </source>
</evidence>
<evidence type="ECO:0000256" key="5">
    <source>
        <dbReference type="ARBA" id="ARBA00022777"/>
    </source>
</evidence>
<evidence type="ECO:0000259" key="10">
    <source>
        <dbReference type="PROSITE" id="PS50011"/>
    </source>
</evidence>
<dbReference type="PROSITE" id="PS00107">
    <property type="entry name" value="PROTEIN_KINASE_ATP"/>
    <property type="match status" value="1"/>
</dbReference>
<dbReference type="PROSITE" id="PS50011">
    <property type="entry name" value="PROTEIN_KINASE_DOM"/>
    <property type="match status" value="1"/>
</dbReference>
<dbReference type="CDD" id="cd14014">
    <property type="entry name" value="STKc_PknB_like"/>
    <property type="match status" value="1"/>
</dbReference>
<dbReference type="Gene3D" id="1.10.510.10">
    <property type="entry name" value="Transferase(Phosphotransferase) domain 1"/>
    <property type="match status" value="1"/>
</dbReference>
<feature type="compositionally biased region" description="Pro residues" evidence="8">
    <location>
        <begin position="297"/>
        <end position="309"/>
    </location>
</feature>
<dbReference type="RefSeq" id="WP_239677176.1">
    <property type="nucleotide sequence ID" value="NZ_CP070499.1"/>
</dbReference>
<dbReference type="KEGG" id="nhy:JQS43_01055"/>
<dbReference type="Pfam" id="PF00069">
    <property type="entry name" value="Pkinase"/>
    <property type="match status" value="1"/>
</dbReference>
<keyword evidence="9" id="KW-0812">Transmembrane</keyword>
<evidence type="ECO:0000256" key="3">
    <source>
        <dbReference type="ARBA" id="ARBA00022679"/>
    </source>
</evidence>
<evidence type="ECO:0000313" key="11">
    <source>
        <dbReference type="EMBL" id="QSB15010.1"/>
    </source>
</evidence>
<keyword evidence="9" id="KW-1133">Transmembrane helix</keyword>
<name>A0A895YLN9_9ACTN</name>
<dbReference type="SMART" id="SM00220">
    <property type="entry name" value="S_TKc"/>
    <property type="match status" value="1"/>
</dbReference>
<feature type="transmembrane region" description="Helical" evidence="9">
    <location>
        <begin position="391"/>
        <end position="416"/>
    </location>
</feature>
<keyword evidence="3" id="KW-0808">Transferase</keyword>
<dbReference type="EMBL" id="CP070499">
    <property type="protein sequence ID" value="QSB15010.1"/>
    <property type="molecule type" value="Genomic_DNA"/>
</dbReference>
<dbReference type="InterPro" id="IPR017441">
    <property type="entry name" value="Protein_kinase_ATP_BS"/>
</dbReference>
<gene>
    <name evidence="11" type="ORF">JQS43_01055</name>
</gene>
<dbReference type="InterPro" id="IPR008271">
    <property type="entry name" value="Ser/Thr_kinase_AS"/>
</dbReference>
<dbReference type="AlphaFoldDB" id="A0A895YLN9"/>
<feature type="domain" description="Protein kinase" evidence="10">
    <location>
        <begin position="12"/>
        <end position="266"/>
    </location>
</feature>
<proteinExistence type="predicted"/>
<evidence type="ECO:0000313" key="12">
    <source>
        <dbReference type="Proteomes" id="UP000662857"/>
    </source>
</evidence>
<dbReference type="GO" id="GO:0004674">
    <property type="term" value="F:protein serine/threonine kinase activity"/>
    <property type="evidence" value="ECO:0007669"/>
    <property type="project" value="UniProtKB-KW"/>
</dbReference>
<feature type="transmembrane region" description="Helical" evidence="9">
    <location>
        <begin position="519"/>
        <end position="540"/>
    </location>
</feature>
<dbReference type="PANTHER" id="PTHR43289">
    <property type="entry name" value="MITOGEN-ACTIVATED PROTEIN KINASE KINASE KINASE 20-RELATED"/>
    <property type="match status" value="1"/>
</dbReference>
<dbReference type="PANTHER" id="PTHR43289:SF6">
    <property type="entry name" value="SERINE_THREONINE-PROTEIN KINASE NEKL-3"/>
    <property type="match status" value="1"/>
</dbReference>
<keyword evidence="12" id="KW-1185">Reference proteome</keyword>
<sequence>MSGPGTLLANRYRLDDRVGGGGMGEVWRATDQVLGRSVAVKLMRRELVAEPGFADRFLAEARTMATIRHPGVVGIHDYHGDAAGAFLVMEYVEGESLAEVLHRSGRLDPARAMRLMSQAAEALQAAHDKGVVHRDIKPGNLLVTADDTLVLTDFGIARSAGNAALTAAGAIVGTPQYLSPEQVLGRPATARSDLYALGVVGYECLTGQRPFDGDNPFEIAMKRLQEPPPPLPPTVPPAVRAVLDRALATEPEQRWATAREMASATQRAATAGASAATAPAPPAAPTRRDYAAGRAAPPRPVPPAPPPAAPLSGHHQPSSSPPARGSHQPPGAHQQAGPAQAASSPSARGSHQAPGAQPGDGGAARREQQRPRPAPRSSPPPWAAQERPVPVALAAGLLLIAALGLLGYSLATFLVADQAADVGRELAGSRFDNYHGAVSTTLLVLTAGLAAVGLAYLLIAVQVFLGRRGSRGWAFTLGLPLLGCCAPGWWYAQLGLGGEVDNEFTVALRSSLPAWYESVSGPVAGIGFLALLLGLVILMLPSVGRYLRRSPGAAPPPYHHQ</sequence>
<dbReference type="InterPro" id="IPR011009">
    <property type="entry name" value="Kinase-like_dom_sf"/>
</dbReference>
<feature type="region of interest" description="Disordered" evidence="8">
    <location>
        <begin position="251"/>
        <end position="384"/>
    </location>
</feature>
<evidence type="ECO:0000256" key="1">
    <source>
        <dbReference type="ARBA" id="ARBA00012513"/>
    </source>
</evidence>
<dbReference type="GO" id="GO:0005524">
    <property type="term" value="F:ATP binding"/>
    <property type="evidence" value="ECO:0007669"/>
    <property type="project" value="UniProtKB-UniRule"/>
</dbReference>